<dbReference type="RefSeq" id="WP_234034389.1">
    <property type="nucleotide sequence ID" value="NZ_JAENIP020000004.1"/>
</dbReference>
<dbReference type="InterPro" id="IPR029058">
    <property type="entry name" value="AB_hydrolase_fold"/>
</dbReference>
<dbReference type="Gene3D" id="3.40.50.1820">
    <property type="entry name" value="alpha/beta hydrolase"/>
    <property type="match status" value="1"/>
</dbReference>
<sequence>MRDLSARLPRLIPELDVSVPVGARLRVRGWVEDDWRARPTPERPWPVILIHGTTVTSGDFEDLTTQLRALGWAVFIPDYGNRATNRIEDSAEQVGAYIDQVLHATGADRVIIIGHSQGGVLARWWMRMLGGARHVRHLICLASPNHGIREAGLLRPLVLTERQAELTTRATETVFGPAGRQQFTGSAFLTALNADGDTEPGVSYTCVATRTDSTVVPADSCFLDGPGVENIWLQDLHPRAVVLHTEMPRSRIVRTLVAETLESLRPTISS</sequence>
<dbReference type="SUPFAM" id="SSF53474">
    <property type="entry name" value="alpha/beta-Hydrolases"/>
    <property type="match status" value="1"/>
</dbReference>
<dbReference type="Proteomes" id="UP001070238">
    <property type="component" value="Unassembled WGS sequence"/>
</dbReference>
<evidence type="ECO:0000313" key="2">
    <source>
        <dbReference type="Proteomes" id="UP001070238"/>
    </source>
</evidence>
<accession>A0A9Q4GL72</accession>
<dbReference type="PANTHER" id="PTHR37946">
    <property type="entry name" value="SLL1969 PROTEIN"/>
    <property type="match status" value="1"/>
</dbReference>
<dbReference type="PANTHER" id="PTHR37946:SF1">
    <property type="entry name" value="SLL1969 PROTEIN"/>
    <property type="match status" value="1"/>
</dbReference>
<reference evidence="1" key="1">
    <citation type="submission" date="2022-11" db="EMBL/GenBank/DDBJ databases">
        <title>Corynebacterium sp. isolated from Penguins.</title>
        <authorList>
            <person name="Sedlar K."/>
            <person name="Svec P."/>
        </authorList>
    </citation>
    <scope>NUCLEOTIDE SEQUENCE</scope>
    <source>
        <strain evidence="1">P5875</strain>
    </source>
</reference>
<evidence type="ECO:0000313" key="1">
    <source>
        <dbReference type="EMBL" id="MCX7538930.1"/>
    </source>
</evidence>
<gene>
    <name evidence="1" type="ORF">OS123_10335</name>
</gene>
<dbReference type="Pfam" id="PF02089">
    <property type="entry name" value="Palm_thioest"/>
    <property type="match status" value="1"/>
</dbReference>
<organism evidence="1 2">
    <name type="scientific">Corynebacterium antarcticum</name>
    <dbReference type="NCBI Taxonomy" id="2800405"/>
    <lineage>
        <taxon>Bacteria</taxon>
        <taxon>Bacillati</taxon>
        <taxon>Actinomycetota</taxon>
        <taxon>Actinomycetes</taxon>
        <taxon>Mycobacteriales</taxon>
        <taxon>Corynebacteriaceae</taxon>
        <taxon>Corynebacterium</taxon>
    </lineage>
</organism>
<dbReference type="EMBL" id="JAPMKX010000004">
    <property type="protein sequence ID" value="MCX7538930.1"/>
    <property type="molecule type" value="Genomic_DNA"/>
</dbReference>
<dbReference type="AlphaFoldDB" id="A0A9Q4GL72"/>
<proteinExistence type="predicted"/>
<name>A0A9Q4GL72_9CORY</name>
<protein>
    <submittedName>
        <fullName evidence="1">Triacylglycerol lipase</fullName>
    </submittedName>
</protein>
<comment type="caution">
    <text evidence="1">The sequence shown here is derived from an EMBL/GenBank/DDBJ whole genome shotgun (WGS) entry which is preliminary data.</text>
</comment>